<dbReference type="Pfam" id="PF00069">
    <property type="entry name" value="Pkinase"/>
    <property type="match status" value="1"/>
</dbReference>
<keyword evidence="16" id="KW-1185">Reference proteome</keyword>
<comment type="catalytic activity">
    <reaction evidence="10">
        <text>Hydrolysis of (1-&gt;4)-beta-D-xylans, to remove successive D-xylose residues from the non-reducing termini.</text>
        <dbReference type="EC" id="3.2.1.37"/>
    </reaction>
</comment>
<dbReference type="InterPro" id="IPR036881">
    <property type="entry name" value="Glyco_hydro_3_C_sf"/>
</dbReference>
<dbReference type="Gene3D" id="3.30.200.20">
    <property type="entry name" value="Phosphorylase Kinase, domain 1"/>
    <property type="match status" value="1"/>
</dbReference>
<dbReference type="InterPro" id="IPR017853">
    <property type="entry name" value="GH"/>
</dbReference>
<evidence type="ECO:0000256" key="12">
    <source>
        <dbReference type="SAM" id="MobiDB-lite"/>
    </source>
</evidence>
<keyword evidence="5" id="KW-0624">Polysaccharide degradation</keyword>
<dbReference type="AlphaFoldDB" id="A0A8H5CPP4"/>
<evidence type="ECO:0000256" key="4">
    <source>
        <dbReference type="ARBA" id="ARBA00022525"/>
    </source>
</evidence>
<dbReference type="PANTHER" id="PTHR42721:SF3">
    <property type="entry name" value="BETA-D-XYLOSIDASE 5-RELATED"/>
    <property type="match status" value="1"/>
</dbReference>
<dbReference type="InterPro" id="IPR036962">
    <property type="entry name" value="Glyco_hydro_3_N_sf"/>
</dbReference>
<dbReference type="Pfam" id="PF00933">
    <property type="entry name" value="Glyco_hydro_3"/>
    <property type="match status" value="1"/>
</dbReference>
<keyword evidence="13" id="KW-0812">Transmembrane</keyword>
<dbReference type="OrthoDB" id="47059at2759"/>
<feature type="transmembrane region" description="Helical" evidence="13">
    <location>
        <begin position="21"/>
        <end position="38"/>
    </location>
</feature>
<keyword evidence="13" id="KW-0472">Membrane</keyword>
<accession>A0A8H5CPP4</accession>
<evidence type="ECO:0000256" key="5">
    <source>
        <dbReference type="ARBA" id="ARBA00022651"/>
    </source>
</evidence>
<dbReference type="Pfam" id="PF01915">
    <property type="entry name" value="Glyco_hydro_3_C"/>
    <property type="match status" value="1"/>
</dbReference>
<dbReference type="SMART" id="SM00220">
    <property type="entry name" value="S_TKc"/>
    <property type="match status" value="1"/>
</dbReference>
<dbReference type="GO" id="GO:0046556">
    <property type="term" value="F:alpha-L-arabinofuranosidase activity"/>
    <property type="evidence" value="ECO:0007669"/>
    <property type="project" value="TreeGrafter"/>
</dbReference>
<gene>
    <name evidence="15" type="ORF">D9757_013445</name>
</gene>
<evidence type="ECO:0000256" key="11">
    <source>
        <dbReference type="ARBA" id="ARBA00026107"/>
    </source>
</evidence>
<dbReference type="InterPro" id="IPR011009">
    <property type="entry name" value="Kinase-like_dom_sf"/>
</dbReference>
<dbReference type="Proteomes" id="UP000518752">
    <property type="component" value="Unassembled WGS sequence"/>
</dbReference>
<dbReference type="SUPFAM" id="SSF51445">
    <property type="entry name" value="(Trans)glycosidases"/>
    <property type="match status" value="1"/>
</dbReference>
<keyword evidence="5" id="KW-0858">Xylan degradation</keyword>
<dbReference type="InterPro" id="IPR044993">
    <property type="entry name" value="BXL"/>
</dbReference>
<dbReference type="PANTHER" id="PTHR42721">
    <property type="entry name" value="SUGAR HYDROLASE-RELATED"/>
    <property type="match status" value="1"/>
</dbReference>
<dbReference type="GO" id="GO:0005576">
    <property type="term" value="C:extracellular region"/>
    <property type="evidence" value="ECO:0007669"/>
    <property type="project" value="UniProtKB-SubCell"/>
</dbReference>
<dbReference type="EC" id="3.2.1.37" evidence="11"/>
<sequence>MSGTSSKSPISTSEMTIQEKIIWFVLSLTVTGAIAAFPDCTNGPLANNTVCDTSANFVDRAKALVAEFTVADMIANTGYQTPGVPRLGLPPYIWWNEALVECFVTQGLILLFLFLRDYFSKKKKKQHGYAGSPGSSFTAAGSGLNYSFATSFPAPILLSAAFDDQLIHDIGTVIGTEARVFSNGGHAGLSFFTPNINPFRDPRWGRGQETPGEDPLHIGRYTYAMVTALQGGLGSELDGAHGKYLKIVADCKHYAAYDLENWEGINRSTFNAIVSLQDFAEFYSPSFQTCVRDAKAASIMCSFNAVNGVPSCASEYLMQNITRDFFGLGNDQWITADCDAVATILNHQYTNSSVNASAIALHAGTDIDCGTTYLDSFQAALDQGLIKESDIVQAMVRRYGSLVRLGYFDSPEIQPYRQLDFSAVNTPSAQHLAYISAVEGITLLKNDGTLPLKSTNLTVALIGPWANATSQMQSNYNGAAPFLISPLEGFKNAGFKVKFANGTANVSDTSTSGFSAALEAARSAEVIVFVGGVDDSIENEALDRTSIAWPGSQLELIGRLAEVGKPLIVLQMGGGQVDNTQLKANASINGLLWAGYPSQSGGTAIVDILTGKQAPAGRLPVTQYAADYVNQVPMTDMTLRPSSTSPGRTYKWYTGEAVYPFGFGLHYTHFSLEWARPPRSSYDIQELIAAAKSSGVAHIDLALLDNSAFELRVTNTGSVASDYTALLFSHTTAGPTPAPIKSLIGYTRVKDLGARASETAELNVTLGSIARADENGNSVLYPGPYSVWVDVDGTGQGEMALTSFELTGRQETIILRGTKKYLRRAEFSTRHLTPPYFVDCEEYWEIKAVHHSRSSSRLNVNLLQQPNKMAPSSSSSFFPLPQSETDDPHHPLGLTTEEKQWADLYPYLERRGYQLRARYRPGWVGSWLKEGLTTAEMMMRPTWSYEFDDAEPSSGALTVIDAVRTNDGTPVALKLISMSPSIITPDSNEIEILQYLSSPSLARDPRNHCIQMIDGFQVFTPAEMKGLGAAGYSNAFIAVFPFARRWKELPFRLAWEALDCVRQLLEGLAFLHEHNIAHRDIRPENLMLDASSQCFSLTNPLDRIDTGVRYIFIDLGSSTKFTEPRLVQFRDGWFKEIPEIYDIDDQGNRERTRFYEPFKADVYVLGVVLDNYFGKQVHPKSPTPLFPNERSHTFNPSFIRPSSEPFPPIHKDHLAYAASQARVGYFYWGLSEFGFVHEGDCVGDYFYLELDGLDEVGCKGFVEGAGVDVDVGVLRS</sequence>
<evidence type="ECO:0000256" key="9">
    <source>
        <dbReference type="ARBA" id="ARBA00023295"/>
    </source>
</evidence>
<dbReference type="Gene3D" id="1.10.510.10">
    <property type="entry name" value="Transferase(Phosphotransferase) domain 1"/>
    <property type="match status" value="1"/>
</dbReference>
<dbReference type="PROSITE" id="PS50011">
    <property type="entry name" value="PROTEIN_KINASE_DOM"/>
    <property type="match status" value="1"/>
</dbReference>
<evidence type="ECO:0000256" key="7">
    <source>
        <dbReference type="ARBA" id="ARBA00022801"/>
    </source>
</evidence>
<dbReference type="InterPro" id="IPR013783">
    <property type="entry name" value="Ig-like_fold"/>
</dbReference>
<dbReference type="Gene3D" id="3.40.50.1700">
    <property type="entry name" value="Glycoside hydrolase family 3 C-terminal domain"/>
    <property type="match status" value="1"/>
</dbReference>
<proteinExistence type="inferred from homology"/>
<dbReference type="GO" id="GO:0004672">
    <property type="term" value="F:protein kinase activity"/>
    <property type="evidence" value="ECO:0007669"/>
    <property type="project" value="InterPro"/>
</dbReference>
<comment type="caution">
    <text evidence="15">The sequence shown here is derived from an EMBL/GenBank/DDBJ whole genome shotgun (WGS) entry which is preliminary data.</text>
</comment>
<evidence type="ECO:0000259" key="14">
    <source>
        <dbReference type="PROSITE" id="PS50011"/>
    </source>
</evidence>
<comment type="subcellular location">
    <subcellularLocation>
        <location evidence="1">Secreted</location>
    </subcellularLocation>
</comment>
<dbReference type="GO" id="GO:0031222">
    <property type="term" value="P:arabinan catabolic process"/>
    <property type="evidence" value="ECO:0007669"/>
    <property type="project" value="TreeGrafter"/>
</dbReference>
<comment type="pathway">
    <text evidence="2">Glycan degradation; xylan degradation.</text>
</comment>
<dbReference type="GO" id="GO:0009044">
    <property type="term" value="F:xylan 1,4-beta-xylosidase activity"/>
    <property type="evidence" value="ECO:0007669"/>
    <property type="project" value="UniProtKB-EC"/>
</dbReference>
<name>A0A8H5CPP4_9AGAR</name>
<keyword evidence="5" id="KW-0119">Carbohydrate metabolism</keyword>
<dbReference type="Pfam" id="PF14310">
    <property type="entry name" value="Fn3-like"/>
    <property type="match status" value="1"/>
</dbReference>
<reference evidence="15 16" key="1">
    <citation type="journal article" date="2020" name="ISME J.">
        <title>Uncovering the hidden diversity of litter-decomposition mechanisms in mushroom-forming fungi.</title>
        <authorList>
            <person name="Floudas D."/>
            <person name="Bentzer J."/>
            <person name="Ahren D."/>
            <person name="Johansson T."/>
            <person name="Persson P."/>
            <person name="Tunlid A."/>
        </authorList>
    </citation>
    <scope>NUCLEOTIDE SEQUENCE [LARGE SCALE GENOMIC DNA]</scope>
    <source>
        <strain evidence="15 16">CBS 406.79</strain>
    </source>
</reference>
<dbReference type="FunFam" id="3.40.50.1700:FF:000007">
    <property type="entry name" value="Exo-1,4-beta-xylosidase xlnD"/>
    <property type="match status" value="1"/>
</dbReference>
<organism evidence="15 16">
    <name type="scientific">Collybiopsis confluens</name>
    <dbReference type="NCBI Taxonomy" id="2823264"/>
    <lineage>
        <taxon>Eukaryota</taxon>
        <taxon>Fungi</taxon>
        <taxon>Dikarya</taxon>
        <taxon>Basidiomycota</taxon>
        <taxon>Agaricomycotina</taxon>
        <taxon>Agaricomycetes</taxon>
        <taxon>Agaricomycetidae</taxon>
        <taxon>Agaricales</taxon>
        <taxon>Marasmiineae</taxon>
        <taxon>Omphalotaceae</taxon>
        <taxon>Collybiopsis</taxon>
    </lineage>
</organism>
<dbReference type="Gene3D" id="2.60.40.10">
    <property type="entry name" value="Immunoglobulins"/>
    <property type="match status" value="1"/>
</dbReference>
<feature type="region of interest" description="Disordered" evidence="12">
    <location>
        <begin position="867"/>
        <end position="890"/>
    </location>
</feature>
<dbReference type="InterPro" id="IPR026891">
    <property type="entry name" value="Fn3-like"/>
</dbReference>
<comment type="similarity">
    <text evidence="3">Belongs to the glycosyl hydrolase 3 family.</text>
</comment>
<feature type="domain" description="Protein kinase" evidence="14">
    <location>
        <begin position="945"/>
        <end position="1276"/>
    </location>
</feature>
<keyword evidence="9" id="KW-0326">Glycosidase</keyword>
<keyword evidence="7" id="KW-0378">Hydrolase</keyword>
<evidence type="ECO:0000313" key="15">
    <source>
        <dbReference type="EMBL" id="KAF5345570.1"/>
    </source>
</evidence>
<keyword evidence="13" id="KW-1133">Transmembrane helix</keyword>
<dbReference type="Gene3D" id="3.20.20.300">
    <property type="entry name" value="Glycoside hydrolase, family 3, N-terminal domain"/>
    <property type="match status" value="1"/>
</dbReference>
<dbReference type="EMBL" id="JAACJN010000374">
    <property type="protein sequence ID" value="KAF5345570.1"/>
    <property type="molecule type" value="Genomic_DNA"/>
</dbReference>
<evidence type="ECO:0000256" key="13">
    <source>
        <dbReference type="SAM" id="Phobius"/>
    </source>
</evidence>
<dbReference type="UniPathway" id="UPA00114"/>
<dbReference type="InterPro" id="IPR000719">
    <property type="entry name" value="Prot_kinase_dom"/>
</dbReference>
<evidence type="ECO:0000256" key="8">
    <source>
        <dbReference type="ARBA" id="ARBA00023180"/>
    </source>
</evidence>
<dbReference type="SUPFAM" id="SSF56112">
    <property type="entry name" value="Protein kinase-like (PK-like)"/>
    <property type="match status" value="1"/>
</dbReference>
<dbReference type="GO" id="GO:0005524">
    <property type="term" value="F:ATP binding"/>
    <property type="evidence" value="ECO:0007669"/>
    <property type="project" value="InterPro"/>
</dbReference>
<dbReference type="SUPFAM" id="SSF52279">
    <property type="entry name" value="Beta-D-glucan exohydrolase, C-terminal domain"/>
    <property type="match status" value="1"/>
</dbReference>
<evidence type="ECO:0000313" key="16">
    <source>
        <dbReference type="Proteomes" id="UP000518752"/>
    </source>
</evidence>
<dbReference type="InterPro" id="IPR002772">
    <property type="entry name" value="Glyco_hydro_3_C"/>
</dbReference>
<dbReference type="SMART" id="SM01217">
    <property type="entry name" value="Fn3_like"/>
    <property type="match status" value="1"/>
</dbReference>
<dbReference type="GO" id="GO:0045493">
    <property type="term" value="P:xylan catabolic process"/>
    <property type="evidence" value="ECO:0007669"/>
    <property type="project" value="UniProtKB-UniPathway"/>
</dbReference>
<evidence type="ECO:0000256" key="3">
    <source>
        <dbReference type="ARBA" id="ARBA00005336"/>
    </source>
</evidence>
<evidence type="ECO:0000256" key="1">
    <source>
        <dbReference type="ARBA" id="ARBA00004613"/>
    </source>
</evidence>
<keyword evidence="4" id="KW-0964">Secreted</keyword>
<feature type="transmembrane region" description="Helical" evidence="13">
    <location>
        <begin position="92"/>
        <end position="115"/>
    </location>
</feature>
<evidence type="ECO:0000256" key="10">
    <source>
        <dbReference type="ARBA" id="ARBA00024574"/>
    </source>
</evidence>
<keyword evidence="6" id="KW-0732">Signal</keyword>
<evidence type="ECO:0000256" key="2">
    <source>
        <dbReference type="ARBA" id="ARBA00004851"/>
    </source>
</evidence>
<keyword evidence="8" id="KW-0325">Glycoprotein</keyword>
<dbReference type="InterPro" id="IPR001764">
    <property type="entry name" value="Glyco_hydro_3_N"/>
</dbReference>
<evidence type="ECO:0000256" key="6">
    <source>
        <dbReference type="ARBA" id="ARBA00022729"/>
    </source>
</evidence>
<protein>
    <recommendedName>
        <fullName evidence="11">xylan 1,4-beta-xylosidase</fullName>
        <ecNumber evidence="11">3.2.1.37</ecNumber>
    </recommendedName>
</protein>